<protein>
    <submittedName>
        <fullName evidence="2 4">Uncharacterized protein</fullName>
    </submittedName>
</protein>
<organism evidence="2">
    <name type="scientific">Eremomyces bilateralis CBS 781.70</name>
    <dbReference type="NCBI Taxonomy" id="1392243"/>
    <lineage>
        <taxon>Eukaryota</taxon>
        <taxon>Fungi</taxon>
        <taxon>Dikarya</taxon>
        <taxon>Ascomycota</taxon>
        <taxon>Pezizomycotina</taxon>
        <taxon>Dothideomycetes</taxon>
        <taxon>Dothideomycetes incertae sedis</taxon>
        <taxon>Eremomycetales</taxon>
        <taxon>Eremomycetaceae</taxon>
        <taxon>Eremomyces</taxon>
    </lineage>
</organism>
<name>A0A6G1G0C7_9PEZI</name>
<sequence>MPEPDCRGSAPPSNVNTSNRLSLRPPTAKPLFTTPVPRQSRHRRRPTAKTRSTVHPTPQRRDQLCIPRSHSRERIDKAAINGARPQPSPESTALDLIVSRPSPPVGRYQQSLHRPEKPRSTAPRPKTVTDEAL</sequence>
<feature type="compositionally biased region" description="Basic residues" evidence="1">
    <location>
        <begin position="39"/>
        <end position="48"/>
    </location>
</feature>
<reference evidence="4" key="2">
    <citation type="submission" date="2020-04" db="EMBL/GenBank/DDBJ databases">
        <authorList>
            <consortium name="NCBI Genome Project"/>
        </authorList>
    </citation>
    <scope>NUCLEOTIDE SEQUENCE</scope>
    <source>
        <strain evidence="4">CBS 781.70</strain>
    </source>
</reference>
<feature type="region of interest" description="Disordered" evidence="1">
    <location>
        <begin position="1"/>
        <end position="133"/>
    </location>
</feature>
<gene>
    <name evidence="2 4" type="ORF">P152DRAFT_483017</name>
</gene>
<keyword evidence="3" id="KW-1185">Reference proteome</keyword>
<dbReference type="Proteomes" id="UP000504638">
    <property type="component" value="Unplaced"/>
</dbReference>
<dbReference type="GeneID" id="54422491"/>
<feature type="compositionally biased region" description="Polar residues" evidence="1">
    <location>
        <begin position="11"/>
        <end position="21"/>
    </location>
</feature>
<evidence type="ECO:0000313" key="3">
    <source>
        <dbReference type="Proteomes" id="UP000504638"/>
    </source>
</evidence>
<evidence type="ECO:0000313" key="2">
    <source>
        <dbReference type="EMBL" id="KAF1811567.1"/>
    </source>
</evidence>
<dbReference type="AlphaFoldDB" id="A0A6G1G0C7"/>
<dbReference type="EMBL" id="ML975161">
    <property type="protein sequence ID" value="KAF1811567.1"/>
    <property type="molecule type" value="Genomic_DNA"/>
</dbReference>
<evidence type="ECO:0000313" key="4">
    <source>
        <dbReference type="RefSeq" id="XP_033533198.1"/>
    </source>
</evidence>
<reference evidence="2 4" key="1">
    <citation type="submission" date="2020-01" db="EMBL/GenBank/DDBJ databases">
        <authorList>
            <consortium name="DOE Joint Genome Institute"/>
            <person name="Haridas S."/>
            <person name="Albert R."/>
            <person name="Binder M."/>
            <person name="Bloem J."/>
            <person name="Labutti K."/>
            <person name="Salamov A."/>
            <person name="Andreopoulos B."/>
            <person name="Baker S.E."/>
            <person name="Barry K."/>
            <person name="Bills G."/>
            <person name="Bluhm B.H."/>
            <person name="Cannon C."/>
            <person name="Castanera R."/>
            <person name="Culley D.E."/>
            <person name="Daum C."/>
            <person name="Ezra D."/>
            <person name="Gonzalez J.B."/>
            <person name="Henrissat B."/>
            <person name="Kuo A."/>
            <person name="Liang C."/>
            <person name="Lipzen A."/>
            <person name="Lutzoni F."/>
            <person name="Magnuson J."/>
            <person name="Mondo S."/>
            <person name="Nolan M."/>
            <person name="Ohm R."/>
            <person name="Pangilinan J."/>
            <person name="Park H.-J."/>
            <person name="Ramirez L."/>
            <person name="Alfaro M."/>
            <person name="Sun H."/>
            <person name="Tritt A."/>
            <person name="Yoshinaga Y."/>
            <person name="Zwiers L.-H."/>
            <person name="Turgeon B.G."/>
            <person name="Goodwin S.B."/>
            <person name="Spatafora J.W."/>
            <person name="Crous P.W."/>
            <person name="Grigoriev I.V."/>
        </authorList>
    </citation>
    <scope>NUCLEOTIDE SEQUENCE</scope>
    <source>
        <strain evidence="2 4">CBS 781.70</strain>
    </source>
</reference>
<accession>A0A6G1G0C7</accession>
<reference evidence="4" key="3">
    <citation type="submission" date="2025-04" db="UniProtKB">
        <authorList>
            <consortium name="RefSeq"/>
        </authorList>
    </citation>
    <scope>IDENTIFICATION</scope>
    <source>
        <strain evidence="4">CBS 781.70</strain>
    </source>
</reference>
<dbReference type="RefSeq" id="XP_033533198.1">
    <property type="nucleotide sequence ID" value="XM_033681921.1"/>
</dbReference>
<proteinExistence type="predicted"/>
<evidence type="ECO:0000256" key="1">
    <source>
        <dbReference type="SAM" id="MobiDB-lite"/>
    </source>
</evidence>